<dbReference type="Gene3D" id="3.40.50.360">
    <property type="match status" value="1"/>
</dbReference>
<evidence type="ECO:0000313" key="2">
    <source>
        <dbReference type="EMBL" id="PXX44283.1"/>
    </source>
</evidence>
<dbReference type="Proteomes" id="UP000248057">
    <property type="component" value="Unassembled WGS sequence"/>
</dbReference>
<proteinExistence type="predicted"/>
<dbReference type="SUPFAM" id="SSF52218">
    <property type="entry name" value="Flavoproteins"/>
    <property type="match status" value="1"/>
</dbReference>
<dbReference type="Pfam" id="PF12682">
    <property type="entry name" value="Flavodoxin_4"/>
    <property type="match status" value="1"/>
</dbReference>
<dbReference type="PANTHER" id="PTHR39201">
    <property type="entry name" value="EXPORTED PROTEIN-RELATED"/>
    <property type="match status" value="1"/>
</dbReference>
<name>A0A2V3XUX3_9FIRM</name>
<dbReference type="PANTHER" id="PTHR39201:SF1">
    <property type="entry name" value="FLAVODOXIN-LIKE DOMAIN-CONTAINING PROTEIN"/>
    <property type="match status" value="1"/>
</dbReference>
<gene>
    <name evidence="2" type="ORF">DFR60_1285</name>
</gene>
<accession>A0A2V3XUX3</accession>
<organism evidence="2 3">
    <name type="scientific">Hungatella effluvii</name>
    <dbReference type="NCBI Taxonomy" id="1096246"/>
    <lineage>
        <taxon>Bacteria</taxon>
        <taxon>Bacillati</taxon>
        <taxon>Bacillota</taxon>
        <taxon>Clostridia</taxon>
        <taxon>Lachnospirales</taxon>
        <taxon>Lachnospiraceae</taxon>
        <taxon>Hungatella</taxon>
    </lineage>
</organism>
<dbReference type="InterPro" id="IPR029039">
    <property type="entry name" value="Flavoprotein-like_sf"/>
</dbReference>
<feature type="domain" description="Flavodoxin-like" evidence="1">
    <location>
        <begin position="3"/>
        <end position="85"/>
    </location>
</feature>
<keyword evidence="3" id="KW-1185">Reference proteome</keyword>
<reference evidence="2 3" key="1">
    <citation type="submission" date="2018-05" db="EMBL/GenBank/DDBJ databases">
        <title>Genomic Encyclopedia of Type Strains, Phase IV (KMG-IV): sequencing the most valuable type-strain genomes for metagenomic binning, comparative biology and taxonomic classification.</title>
        <authorList>
            <person name="Goeker M."/>
        </authorList>
    </citation>
    <scope>NUCLEOTIDE SEQUENCE [LARGE SCALE GENOMIC DNA]</scope>
    <source>
        <strain evidence="2 3">DSM 24995</strain>
    </source>
</reference>
<dbReference type="GO" id="GO:0010181">
    <property type="term" value="F:FMN binding"/>
    <property type="evidence" value="ECO:0007669"/>
    <property type="project" value="InterPro"/>
</dbReference>
<evidence type="ECO:0000313" key="3">
    <source>
        <dbReference type="Proteomes" id="UP000248057"/>
    </source>
</evidence>
<dbReference type="EMBL" id="QJKD01000028">
    <property type="protein sequence ID" value="PXX44283.1"/>
    <property type="molecule type" value="Genomic_DNA"/>
</dbReference>
<dbReference type="GO" id="GO:0016651">
    <property type="term" value="F:oxidoreductase activity, acting on NAD(P)H"/>
    <property type="evidence" value="ECO:0007669"/>
    <property type="project" value="UniProtKB-ARBA"/>
</dbReference>
<comment type="caution">
    <text evidence="2">The sequence shown here is derived from an EMBL/GenBank/DDBJ whole genome shotgun (WGS) entry which is preliminary data.</text>
</comment>
<sequence length="90" mass="9954">MSRVLVAYFSASGVTARLAKALASAIGADLHEIEPAVKYTAADLDWTNKKSRSSVEMSDKSFRPEIANKVEHMGRYEVIYVGFPKLEYGI</sequence>
<protein>
    <submittedName>
        <fullName evidence="2">Flavodoxin-like protein</fullName>
    </submittedName>
</protein>
<dbReference type="InterPro" id="IPR008254">
    <property type="entry name" value="Flavodoxin/NO_synth"/>
</dbReference>
<evidence type="ECO:0000259" key="1">
    <source>
        <dbReference type="Pfam" id="PF12682"/>
    </source>
</evidence>
<dbReference type="AlphaFoldDB" id="A0A2V3XUX3"/>